<feature type="compositionally biased region" description="Basic and acidic residues" evidence="1">
    <location>
        <begin position="67"/>
        <end position="95"/>
    </location>
</feature>
<dbReference type="RefSeq" id="WP_187670672.1">
    <property type="nucleotide sequence ID" value="NZ_CAJFCI010000032.1"/>
</dbReference>
<reference evidence="3 4" key="1">
    <citation type="submission" date="2020-08" db="EMBL/GenBank/DDBJ databases">
        <authorList>
            <person name="Criscuolo A."/>
        </authorList>
    </citation>
    <scope>NUCLEOTIDE SEQUENCE [LARGE SCALE GENOMIC DNA]</scope>
    <source>
        <strain evidence="3">CIP111764</strain>
    </source>
</reference>
<sequence>MLARHLLPAFLLATCAALPLASSAGESTGCAAKREDILTKLEEARAHSNHHRQAGLEKALREVEEHCDDGSLRKAREEKVREARHKVSEREAELREEMDDGDDLQKIEKRRNKLAEAREELRKAEAELER</sequence>
<feature type="region of interest" description="Disordered" evidence="1">
    <location>
        <begin position="67"/>
        <end position="107"/>
    </location>
</feature>
<feature type="signal peptide" evidence="2">
    <location>
        <begin position="1"/>
        <end position="24"/>
    </location>
</feature>
<dbReference type="AlphaFoldDB" id="A0A7U7EMD6"/>
<evidence type="ECO:0000256" key="2">
    <source>
        <dbReference type="SAM" id="SignalP"/>
    </source>
</evidence>
<dbReference type="EMBL" id="CAJFCI010000032">
    <property type="protein sequence ID" value="CAD5107323.1"/>
    <property type="molecule type" value="Genomic_DNA"/>
</dbReference>
<protein>
    <submittedName>
        <fullName evidence="3">Protein YqjC</fullName>
    </submittedName>
</protein>
<accession>A0A7U7EMD6</accession>
<organism evidence="3 4">
    <name type="scientific">Zestomonas carbonaria</name>
    <dbReference type="NCBI Taxonomy" id="2762745"/>
    <lineage>
        <taxon>Bacteria</taxon>
        <taxon>Pseudomonadati</taxon>
        <taxon>Pseudomonadota</taxon>
        <taxon>Gammaproteobacteria</taxon>
        <taxon>Pseudomonadales</taxon>
        <taxon>Pseudomonadaceae</taxon>
        <taxon>Zestomonas</taxon>
    </lineage>
</organism>
<evidence type="ECO:0000256" key="1">
    <source>
        <dbReference type="SAM" id="MobiDB-lite"/>
    </source>
</evidence>
<evidence type="ECO:0000313" key="3">
    <source>
        <dbReference type="EMBL" id="CAD5107323.1"/>
    </source>
</evidence>
<comment type="caution">
    <text evidence="3">The sequence shown here is derived from an EMBL/GenBank/DDBJ whole genome shotgun (WGS) entry which is preliminary data.</text>
</comment>
<evidence type="ECO:0000313" key="4">
    <source>
        <dbReference type="Proteomes" id="UP000583387"/>
    </source>
</evidence>
<keyword evidence="2" id="KW-0732">Signal</keyword>
<name>A0A7U7EMD6_9GAMM</name>
<feature type="chain" id="PRO_5030524598" evidence="2">
    <location>
        <begin position="25"/>
        <end position="130"/>
    </location>
</feature>
<dbReference type="Proteomes" id="UP000583387">
    <property type="component" value="Unassembled WGS sequence"/>
</dbReference>
<gene>
    <name evidence="3" type="primary">yqjC</name>
    <name evidence="3" type="ORF">PSEWESI4_01594</name>
</gene>
<dbReference type="InterPro" id="IPR009468">
    <property type="entry name" value="DUF1090"/>
</dbReference>
<proteinExistence type="predicted"/>
<keyword evidence="4" id="KW-1185">Reference proteome</keyword>
<dbReference type="Pfam" id="PF06476">
    <property type="entry name" value="DUF1090"/>
    <property type="match status" value="1"/>
</dbReference>